<protein>
    <submittedName>
        <fullName evidence="2">Uncharacterized protein</fullName>
    </submittedName>
</protein>
<evidence type="ECO:0000313" key="2">
    <source>
        <dbReference type="EMBL" id="GFY69344.1"/>
    </source>
</evidence>
<feature type="region of interest" description="Disordered" evidence="1">
    <location>
        <begin position="70"/>
        <end position="102"/>
    </location>
</feature>
<sequence>MTADLNQIKAVELSFHSSKKACKDRDLLVFQAFAPTNRHGNPASYIPESFSRSHSQTCPECRVESNRHFCPASSGSMSPSRKRKGSVIAQREWTTTRDEIPE</sequence>
<evidence type="ECO:0000313" key="3">
    <source>
        <dbReference type="Proteomes" id="UP000886998"/>
    </source>
</evidence>
<reference evidence="2" key="1">
    <citation type="submission" date="2020-08" db="EMBL/GenBank/DDBJ databases">
        <title>Multicomponent nature underlies the extraordinary mechanical properties of spider dragline silk.</title>
        <authorList>
            <person name="Kono N."/>
            <person name="Nakamura H."/>
            <person name="Mori M."/>
            <person name="Yoshida Y."/>
            <person name="Ohtoshi R."/>
            <person name="Malay A.D."/>
            <person name="Moran D.A.P."/>
            <person name="Tomita M."/>
            <person name="Numata K."/>
            <person name="Arakawa K."/>
        </authorList>
    </citation>
    <scope>NUCLEOTIDE SEQUENCE</scope>
</reference>
<accession>A0A8X6YGW3</accession>
<name>A0A8X6YGW3_9ARAC</name>
<dbReference type="EMBL" id="BMAV01017567">
    <property type="protein sequence ID" value="GFY69344.1"/>
    <property type="molecule type" value="Genomic_DNA"/>
</dbReference>
<dbReference type="Proteomes" id="UP000886998">
    <property type="component" value="Unassembled WGS sequence"/>
</dbReference>
<proteinExistence type="predicted"/>
<comment type="caution">
    <text evidence="2">The sequence shown here is derived from an EMBL/GenBank/DDBJ whole genome shotgun (WGS) entry which is preliminary data.</text>
</comment>
<evidence type="ECO:0000256" key="1">
    <source>
        <dbReference type="SAM" id="MobiDB-lite"/>
    </source>
</evidence>
<gene>
    <name evidence="2" type="ORF">TNIN_13731</name>
</gene>
<organism evidence="2 3">
    <name type="scientific">Trichonephila inaurata madagascariensis</name>
    <dbReference type="NCBI Taxonomy" id="2747483"/>
    <lineage>
        <taxon>Eukaryota</taxon>
        <taxon>Metazoa</taxon>
        <taxon>Ecdysozoa</taxon>
        <taxon>Arthropoda</taxon>
        <taxon>Chelicerata</taxon>
        <taxon>Arachnida</taxon>
        <taxon>Araneae</taxon>
        <taxon>Araneomorphae</taxon>
        <taxon>Entelegynae</taxon>
        <taxon>Araneoidea</taxon>
        <taxon>Nephilidae</taxon>
        <taxon>Trichonephila</taxon>
        <taxon>Trichonephila inaurata</taxon>
    </lineage>
</organism>
<dbReference type="AlphaFoldDB" id="A0A8X6YGW3"/>
<keyword evidence="3" id="KW-1185">Reference proteome</keyword>